<gene>
    <name evidence="3" type="ORF">V8V93_17640</name>
</gene>
<dbReference type="InterPro" id="IPR036866">
    <property type="entry name" value="RibonucZ/Hydroxyglut_hydro"/>
</dbReference>
<organism evidence="3 4">
    <name type="scientific">Pseudodesulfovibrio methanolicus</name>
    <dbReference type="NCBI Taxonomy" id="3126690"/>
    <lineage>
        <taxon>Bacteria</taxon>
        <taxon>Pseudomonadati</taxon>
        <taxon>Thermodesulfobacteriota</taxon>
        <taxon>Desulfovibrionia</taxon>
        <taxon>Desulfovibrionales</taxon>
        <taxon>Desulfovibrionaceae</taxon>
    </lineage>
</organism>
<keyword evidence="1" id="KW-0472">Membrane</keyword>
<dbReference type="PANTHER" id="PTHR15032">
    <property type="entry name" value="N-ACYL-PHOSPHATIDYLETHANOLAMINE-HYDROLYZING PHOSPHOLIPASE D"/>
    <property type="match status" value="1"/>
</dbReference>
<evidence type="ECO:0000313" key="3">
    <source>
        <dbReference type="EMBL" id="WWX22257.1"/>
    </source>
</evidence>
<keyword evidence="1" id="KW-0812">Transmembrane</keyword>
<evidence type="ECO:0000313" key="4">
    <source>
        <dbReference type="Proteomes" id="UP001385389"/>
    </source>
</evidence>
<proteinExistence type="predicted"/>
<keyword evidence="4" id="KW-1185">Reference proteome</keyword>
<protein>
    <submittedName>
        <fullName evidence="3">MBL fold metallo-hydrolase</fullName>
    </submittedName>
</protein>
<reference evidence="3 4" key="1">
    <citation type="submission" date="2024-03" db="EMBL/GenBank/DDBJ databases">
        <title>Phenotype and Genome Characterization of a Sulfate-Reducing Bacterium Pseudodesulfovibrio sp. strain 5S69, isolated from Petroleum Reservoir in Tatarstan (Russia).</title>
        <authorList>
            <person name="Bidzhieva S.K."/>
            <person name="Kadnikov V."/>
            <person name="Tourova T.P."/>
            <person name="Samigullina S.R."/>
            <person name="Sokolova D.S."/>
            <person name="Poltaraus A.B."/>
            <person name="Avtukh A.N."/>
            <person name="Tereshina V.M."/>
            <person name="Mardanov A.V."/>
            <person name="Nazina T.N."/>
        </authorList>
    </citation>
    <scope>NUCLEOTIDE SEQUENCE [LARGE SCALE GENOMIC DNA]</scope>
    <source>
        <strain evidence="3 4">5S69</strain>
    </source>
</reference>
<dbReference type="EMBL" id="CP146609">
    <property type="protein sequence ID" value="WWX22257.1"/>
    <property type="molecule type" value="Genomic_DNA"/>
</dbReference>
<keyword evidence="1" id="KW-1133">Transmembrane helix</keyword>
<name>A0ABZ2IU83_9BACT</name>
<dbReference type="Proteomes" id="UP001385389">
    <property type="component" value="Chromosome"/>
</dbReference>
<evidence type="ECO:0000259" key="2">
    <source>
        <dbReference type="Pfam" id="PF12706"/>
    </source>
</evidence>
<accession>A0ABZ2IU83</accession>
<dbReference type="InterPro" id="IPR001279">
    <property type="entry name" value="Metallo-B-lactamas"/>
</dbReference>
<dbReference type="RefSeq" id="WP_338667954.1">
    <property type="nucleotide sequence ID" value="NZ_CP146609.1"/>
</dbReference>
<dbReference type="SUPFAM" id="SSF56281">
    <property type="entry name" value="Metallo-hydrolase/oxidoreductase"/>
    <property type="match status" value="1"/>
</dbReference>
<dbReference type="Pfam" id="PF12706">
    <property type="entry name" value="Lactamase_B_2"/>
    <property type="match status" value="1"/>
</dbReference>
<dbReference type="Gene3D" id="3.60.15.10">
    <property type="entry name" value="Ribonuclease Z/Hydroxyacylglutathione hydrolase-like"/>
    <property type="match status" value="1"/>
</dbReference>
<feature type="transmembrane region" description="Helical" evidence="1">
    <location>
        <begin position="15"/>
        <end position="35"/>
    </location>
</feature>
<evidence type="ECO:0000256" key="1">
    <source>
        <dbReference type="SAM" id="Phobius"/>
    </source>
</evidence>
<sequence length="387" mass="43498">MLLRGTTNHEDTEKAMILFCVLIALLVVSGCFYMGRARFGRLPQGERLDRISQSLNYRDGIFHNREPIPQIVEGGGGFGLWLKFLLRDGEGLTPPEALPVVKTDLKTLDPNADAVVWLGHSSYFIRLGGKAILIDPVLSDHASPVSFSTRAFDGTTIYTPEDMPVIDYLLISHDHWDHLDYDTVTALRPKIRHVVTGLGVGAHFARWEFPDEMVQEADWGEAVPAGDGLTVYVLTARHFSGRLFDRNRTLWASFALETPDRRVFYSGDSGYGSHFKEIGERFGEFDFVMVDSGQYDAQWPYVHMMPEQAAQAAEDLRTRAAMPSHAGRFNIAFHSWDEPFRRFVAAGSGKSYRLVTPKIGEVVDLGDQSQQFSPWWELGEKKPSAAR</sequence>
<dbReference type="PANTHER" id="PTHR15032:SF4">
    <property type="entry name" value="N-ACYL-PHOSPHATIDYLETHANOLAMINE-HYDROLYZING PHOSPHOLIPASE D"/>
    <property type="match status" value="1"/>
</dbReference>
<dbReference type="PROSITE" id="PS51257">
    <property type="entry name" value="PROKAR_LIPOPROTEIN"/>
    <property type="match status" value="1"/>
</dbReference>
<feature type="domain" description="Metallo-beta-lactamase" evidence="2">
    <location>
        <begin position="132"/>
        <end position="325"/>
    </location>
</feature>